<dbReference type="Proteomes" id="UP000499080">
    <property type="component" value="Unassembled WGS sequence"/>
</dbReference>
<gene>
    <name evidence="1" type="ORF">AVEN_150152_1</name>
</gene>
<dbReference type="EMBL" id="BGPR01004988">
    <property type="protein sequence ID" value="GBN05653.1"/>
    <property type="molecule type" value="Genomic_DNA"/>
</dbReference>
<dbReference type="AlphaFoldDB" id="A0A4Y2KVV9"/>
<keyword evidence="2" id="KW-1185">Reference proteome</keyword>
<accession>A0A4Y2KVV9</accession>
<proteinExistence type="predicted"/>
<name>A0A4Y2KVV9_ARAVE</name>
<comment type="caution">
    <text evidence="1">The sequence shown here is derived from an EMBL/GenBank/DDBJ whole genome shotgun (WGS) entry which is preliminary data.</text>
</comment>
<organism evidence="1 2">
    <name type="scientific">Araneus ventricosus</name>
    <name type="common">Orbweaver spider</name>
    <name type="synonym">Epeira ventricosa</name>
    <dbReference type="NCBI Taxonomy" id="182803"/>
    <lineage>
        <taxon>Eukaryota</taxon>
        <taxon>Metazoa</taxon>
        <taxon>Ecdysozoa</taxon>
        <taxon>Arthropoda</taxon>
        <taxon>Chelicerata</taxon>
        <taxon>Arachnida</taxon>
        <taxon>Araneae</taxon>
        <taxon>Araneomorphae</taxon>
        <taxon>Entelegynae</taxon>
        <taxon>Araneoidea</taxon>
        <taxon>Araneidae</taxon>
        <taxon>Araneus</taxon>
    </lineage>
</organism>
<reference evidence="1 2" key="1">
    <citation type="journal article" date="2019" name="Sci. Rep.">
        <title>Orb-weaving spider Araneus ventricosus genome elucidates the spidroin gene catalogue.</title>
        <authorList>
            <person name="Kono N."/>
            <person name="Nakamura H."/>
            <person name="Ohtoshi R."/>
            <person name="Moran D.A.P."/>
            <person name="Shinohara A."/>
            <person name="Yoshida Y."/>
            <person name="Fujiwara M."/>
            <person name="Mori M."/>
            <person name="Tomita M."/>
            <person name="Arakawa K."/>
        </authorList>
    </citation>
    <scope>NUCLEOTIDE SEQUENCE [LARGE SCALE GENOMIC DNA]</scope>
</reference>
<evidence type="ECO:0000313" key="2">
    <source>
        <dbReference type="Proteomes" id="UP000499080"/>
    </source>
</evidence>
<evidence type="ECO:0000313" key="1">
    <source>
        <dbReference type="EMBL" id="GBN05653.1"/>
    </source>
</evidence>
<sequence length="93" mass="10796">MTRKTLEPKNLLEPTPIVQTSIQAVPNLWAADSVSVGRRTLFKPTNEEDSLIELSFDQTLKSFFTTSLIPFIINVRQQYPEIDKLELRRLMKF</sequence>
<protein>
    <submittedName>
        <fullName evidence="1">Uncharacterized protein</fullName>
    </submittedName>
</protein>